<evidence type="ECO:0000313" key="4">
    <source>
        <dbReference type="Proteomes" id="UP001328107"/>
    </source>
</evidence>
<dbReference type="EMBL" id="BTRK01000004">
    <property type="protein sequence ID" value="GMR45919.1"/>
    <property type="molecule type" value="Genomic_DNA"/>
</dbReference>
<dbReference type="GO" id="GO:0019693">
    <property type="term" value="P:ribose phosphate metabolic process"/>
    <property type="evidence" value="ECO:0007669"/>
    <property type="project" value="TreeGrafter"/>
</dbReference>
<evidence type="ECO:0008006" key="5">
    <source>
        <dbReference type="Google" id="ProtNLM"/>
    </source>
</evidence>
<feature type="compositionally biased region" description="Basic and acidic residues" evidence="2">
    <location>
        <begin position="591"/>
        <end position="607"/>
    </location>
</feature>
<accession>A0AAN5CK83</accession>
<dbReference type="Gene3D" id="3.90.79.10">
    <property type="entry name" value="Nucleoside Triphosphate Pyrophosphohydrolase"/>
    <property type="match status" value="2"/>
</dbReference>
<gene>
    <name evidence="3" type="ORF">PMAYCL1PPCAC_16114</name>
</gene>
<protein>
    <recommendedName>
        <fullName evidence="5">Nudix hydrolase domain-containing protein</fullName>
    </recommendedName>
</protein>
<dbReference type="AlphaFoldDB" id="A0AAN5CK83"/>
<feature type="compositionally biased region" description="Basic and acidic residues" evidence="2">
    <location>
        <begin position="617"/>
        <end position="627"/>
    </location>
</feature>
<evidence type="ECO:0000256" key="1">
    <source>
        <dbReference type="ARBA" id="ARBA00022801"/>
    </source>
</evidence>
<dbReference type="SUPFAM" id="SSF55811">
    <property type="entry name" value="Nudix"/>
    <property type="match status" value="2"/>
</dbReference>
<sequence length="627" mass="72762">LKMDKLRLRPFHVPSVSVMGFQESIEPSIGPSYAVHVDEDGHGRSRQFEFTPRPAKIAVLLFNRKSRRFMLVRQFRPAVFASRVLQLPENARRGGAEVDWRSADRAMGCTLELCSGEVTDRKKHIDEAALAVVEEEFGFRVDKKYLQHIETCVTSLAESGTPCHLYYAELDNAEIVGEGSIAKRDCVQRVWLGISAAEVECRKQPDPRMDSAHYYALIWWFQAKHHSAFKATMEESDLFGMDYRSPFMERFELAKEKKMEVAFRGLRCTTETMEWREGMMRMNYQIMGLDKSCEMSTPRPDSVAILVKDVESKQLVMWKSFRPIALIGRVMALVENEGKSISEVDFGAYPGVWAYTTELAAARIASGETAEDAVIRVAATNLGYRILPSQLKLVARLLVCSSSSGESEYVYYAECKKESRIEEWKETNEEGERVKIDRWDVTKIKPRQCPPSFLVAKVWLLWGEYRPTREEIQAERDAENARFIAEKWERMEREYEERAVREKREEEEHAARMAAWCARQRAAEVVEELVDTVVRWEEEGWREDFLLEILEDEEEEEYEDEEGWEEEKEDEVVGESEEMKDEAVEEEGEEVKEGIENGVGERKRGAEWMEEEEEGAQEEKRRRTEEE</sequence>
<organism evidence="3 4">
    <name type="scientific">Pristionchus mayeri</name>
    <dbReference type="NCBI Taxonomy" id="1317129"/>
    <lineage>
        <taxon>Eukaryota</taxon>
        <taxon>Metazoa</taxon>
        <taxon>Ecdysozoa</taxon>
        <taxon>Nematoda</taxon>
        <taxon>Chromadorea</taxon>
        <taxon>Rhabditida</taxon>
        <taxon>Rhabditina</taxon>
        <taxon>Diplogasteromorpha</taxon>
        <taxon>Diplogasteroidea</taxon>
        <taxon>Neodiplogasteridae</taxon>
        <taxon>Pristionchus</taxon>
    </lineage>
</organism>
<comment type="caution">
    <text evidence="3">The sequence shown here is derived from an EMBL/GenBank/DDBJ whole genome shotgun (WGS) entry which is preliminary data.</text>
</comment>
<dbReference type="PANTHER" id="PTHR11839:SF15">
    <property type="entry name" value="URIDINE DIPHOSPHATE GLUCOSE PYROPHOSPHATASE NUDT14"/>
    <property type="match status" value="1"/>
</dbReference>
<dbReference type="PANTHER" id="PTHR11839">
    <property type="entry name" value="UDP/ADP-SUGAR PYROPHOSPHATASE"/>
    <property type="match status" value="1"/>
</dbReference>
<keyword evidence="4" id="KW-1185">Reference proteome</keyword>
<feature type="compositionally biased region" description="Acidic residues" evidence="2">
    <location>
        <begin position="553"/>
        <end position="590"/>
    </location>
</feature>
<evidence type="ECO:0000256" key="2">
    <source>
        <dbReference type="SAM" id="MobiDB-lite"/>
    </source>
</evidence>
<dbReference type="InterPro" id="IPR015797">
    <property type="entry name" value="NUDIX_hydrolase-like_dom_sf"/>
</dbReference>
<dbReference type="GO" id="GO:0006753">
    <property type="term" value="P:nucleoside phosphate metabolic process"/>
    <property type="evidence" value="ECO:0007669"/>
    <property type="project" value="TreeGrafter"/>
</dbReference>
<evidence type="ECO:0000313" key="3">
    <source>
        <dbReference type="EMBL" id="GMR45919.1"/>
    </source>
</evidence>
<keyword evidence="1" id="KW-0378">Hydrolase</keyword>
<dbReference type="Proteomes" id="UP001328107">
    <property type="component" value="Unassembled WGS sequence"/>
</dbReference>
<name>A0AAN5CK83_9BILA</name>
<feature type="region of interest" description="Disordered" evidence="2">
    <location>
        <begin position="553"/>
        <end position="627"/>
    </location>
</feature>
<feature type="non-terminal residue" evidence="3">
    <location>
        <position position="1"/>
    </location>
</feature>
<reference evidence="4" key="1">
    <citation type="submission" date="2022-10" db="EMBL/GenBank/DDBJ databases">
        <title>Genome assembly of Pristionchus species.</title>
        <authorList>
            <person name="Yoshida K."/>
            <person name="Sommer R.J."/>
        </authorList>
    </citation>
    <scope>NUCLEOTIDE SEQUENCE [LARGE SCALE GENOMIC DNA]</scope>
    <source>
        <strain evidence="4">RS5460</strain>
    </source>
</reference>
<dbReference type="GO" id="GO:0008768">
    <property type="term" value="F:UDP-sugar diphosphatase activity"/>
    <property type="evidence" value="ECO:0007669"/>
    <property type="project" value="TreeGrafter"/>
</dbReference>
<proteinExistence type="predicted"/>